<keyword evidence="5" id="KW-1185">Reference proteome</keyword>
<dbReference type="PANTHER" id="PTHR10887">
    <property type="entry name" value="DNA2/NAM7 HELICASE FAMILY"/>
    <property type="match status" value="1"/>
</dbReference>
<evidence type="ECO:0000313" key="5">
    <source>
        <dbReference type="Proteomes" id="UP000620559"/>
    </source>
</evidence>
<sequence>MRVSDVQSGLVYTVEVEQRERTTFTGTDILAVNNEVFLYQPENTGEILLRHSKEDVWEIRGTDQKNKNILQGIIERNLPRLCWVASILPKKSPTTLMIQIHEFPQKFLLPDDLQIGIDEKIIEDIRDRHLKKKEPVEKIIGWLTGQFLLPELKENGGKRALLQAGKIIHSGLENTFRLYGTGRTINIRRNSNDKLIIDSIQRARQPKDYNEQRPIVLVEAKFSFCDISVAGTIRKDARNELDSIVEKSESYLALWKDYNQLEIDSIVDKAQQFQWVSYNNYEFLPSGNYRFHLLSEKHLEQSLRMLVEATNISIEASESQPNFSIDKESKIQTKSFVGQIENVSLSRTTIDSIPANLDDDLSLPIKGFLFISLQGDVTRLTRRNKAEQLIRTAQCPMPQLGLILENQRVPTRRTRQHKPLSPDTKKVFNGSPTSRQQEALQVALNTPDIALIQGPPGTGKTKVISALQVRLAEINEDSGNSVSHRLLLTSYQHDAVENAAERSVVFGLPAVRIGGKTQCNETADNVDRWRRSRIESLEAELAAFPELPESANLREVQNRVSSYILTPGTREQTATLIKEIFELTKGKIKGELSDKLLEYKSRLSKGYDLQNTENSEERDLALKAVKSLRIQPVAFSDDGSLQAMKALRRLEPLQILDASQKQLLQDAADWLEEEMPPFLDKLASLREKLLEKLIPQKVPVTTPIADPEIEHLLNQVREEMYQRVRQSKAGVEAVLSEYLEDLKTDPEGVREMLRDYTVVLAATCQQSSGKQMQSVMGSHEAVFETVIVDEAARANPLDLFIPMSKAERRIILVGDHRQLPHILEEDIERQLGQSTEVTKNALRKSLFERLFLQMKELEKHDGIKRTVTLDAQYRMHPILGDFVSRTFYEYHGEPPIRAGRVEEEFVHNLPGYENIVAAWLNVPLNAGKEIQGRSKSRPVEAKRIAQELKQLIDHDTRLTFGIIAFYSAQVTEVWKALCNVGIAELTDEGNYQIAAAYRETRNHEGKIVERLRVGTVDAFQGKEFDVVFLSITRSNDINPVSEELYPKKYGFLMLENRLCVAMSRQQRLLITVGDLEMVKAENAPLAVRELVDFYKLCQQSYGQII</sequence>
<dbReference type="InterPro" id="IPR047187">
    <property type="entry name" value="SF1_C_Upf1"/>
</dbReference>
<accession>A0A8J7JTZ9</accession>
<organism evidence="4 5">
    <name type="scientific">Plectonema cf. radiosum LEGE 06105</name>
    <dbReference type="NCBI Taxonomy" id="945769"/>
    <lineage>
        <taxon>Bacteria</taxon>
        <taxon>Bacillati</taxon>
        <taxon>Cyanobacteriota</taxon>
        <taxon>Cyanophyceae</taxon>
        <taxon>Oscillatoriophycideae</taxon>
        <taxon>Oscillatoriales</taxon>
        <taxon>Microcoleaceae</taxon>
        <taxon>Plectonema</taxon>
    </lineage>
</organism>
<name>A0A8J7JTZ9_9CYAN</name>
<dbReference type="InterPro" id="IPR041679">
    <property type="entry name" value="DNA2/NAM7-like_C"/>
</dbReference>
<dbReference type="GO" id="GO:0004386">
    <property type="term" value="F:helicase activity"/>
    <property type="evidence" value="ECO:0007669"/>
    <property type="project" value="InterPro"/>
</dbReference>
<dbReference type="Gene3D" id="3.40.50.300">
    <property type="entry name" value="P-loop containing nucleotide triphosphate hydrolases"/>
    <property type="match status" value="2"/>
</dbReference>
<feature type="region of interest" description="Disordered" evidence="1">
    <location>
        <begin position="410"/>
        <end position="436"/>
    </location>
</feature>
<dbReference type="InterPro" id="IPR027417">
    <property type="entry name" value="P-loop_NTPase"/>
</dbReference>
<evidence type="ECO:0000259" key="2">
    <source>
        <dbReference type="Pfam" id="PF13086"/>
    </source>
</evidence>
<dbReference type="InterPro" id="IPR045055">
    <property type="entry name" value="DNA2/NAM7-like"/>
</dbReference>
<dbReference type="PANTHER" id="PTHR10887:SF495">
    <property type="entry name" value="HELICASE SENATAXIN ISOFORM X1-RELATED"/>
    <property type="match status" value="1"/>
</dbReference>
<reference evidence="4" key="1">
    <citation type="submission" date="2020-10" db="EMBL/GenBank/DDBJ databases">
        <authorList>
            <person name="Castelo-Branco R."/>
            <person name="Eusebio N."/>
            <person name="Adriana R."/>
            <person name="Vieira A."/>
            <person name="Brugerolle De Fraissinette N."/>
            <person name="Rezende De Castro R."/>
            <person name="Schneider M.P."/>
            <person name="Vasconcelos V."/>
            <person name="Leao P.N."/>
        </authorList>
    </citation>
    <scope>NUCLEOTIDE SEQUENCE</scope>
    <source>
        <strain evidence="4">LEGE 06105</strain>
    </source>
</reference>
<dbReference type="InterPro" id="IPR041677">
    <property type="entry name" value="DNA2/NAM7_AAA_11"/>
</dbReference>
<dbReference type="SUPFAM" id="SSF52540">
    <property type="entry name" value="P-loop containing nucleoside triphosphate hydrolases"/>
    <property type="match status" value="1"/>
</dbReference>
<feature type="domain" description="DNA2/NAM7 helicase-like C-terminal" evidence="3">
    <location>
        <begin position="843"/>
        <end position="1074"/>
    </location>
</feature>
<dbReference type="CDD" id="cd17934">
    <property type="entry name" value="DEXXQc_Upf1-like"/>
    <property type="match status" value="1"/>
</dbReference>
<gene>
    <name evidence="4" type="ORF">IQ247_09240</name>
</gene>
<dbReference type="Pfam" id="PF13086">
    <property type="entry name" value="AAA_11"/>
    <property type="match status" value="1"/>
</dbReference>
<dbReference type="CDD" id="cd18808">
    <property type="entry name" value="SF1_C_Upf1"/>
    <property type="match status" value="1"/>
</dbReference>
<evidence type="ECO:0000259" key="3">
    <source>
        <dbReference type="Pfam" id="PF13087"/>
    </source>
</evidence>
<feature type="domain" description="DNA2/NAM7 helicase helicase" evidence="2">
    <location>
        <begin position="434"/>
        <end position="820"/>
    </location>
</feature>
<comment type="caution">
    <text evidence="4">The sequence shown here is derived from an EMBL/GenBank/DDBJ whole genome shotgun (WGS) entry which is preliminary data.</text>
</comment>
<evidence type="ECO:0000256" key="1">
    <source>
        <dbReference type="SAM" id="MobiDB-lite"/>
    </source>
</evidence>
<evidence type="ECO:0000313" key="4">
    <source>
        <dbReference type="EMBL" id="MBE9212875.1"/>
    </source>
</evidence>
<dbReference type="Pfam" id="PF13087">
    <property type="entry name" value="AAA_12"/>
    <property type="match status" value="1"/>
</dbReference>
<dbReference type="AlphaFoldDB" id="A0A8J7JTZ9"/>
<dbReference type="RefSeq" id="WP_193919214.1">
    <property type="nucleotide sequence ID" value="NZ_JADEWL010000020.1"/>
</dbReference>
<protein>
    <submittedName>
        <fullName evidence="4">AAA family ATPase</fullName>
    </submittedName>
</protein>
<proteinExistence type="predicted"/>
<dbReference type="Proteomes" id="UP000620559">
    <property type="component" value="Unassembled WGS sequence"/>
</dbReference>
<dbReference type="EMBL" id="JADEWL010000020">
    <property type="protein sequence ID" value="MBE9212875.1"/>
    <property type="molecule type" value="Genomic_DNA"/>
</dbReference>